<keyword evidence="1" id="KW-0812">Transmembrane</keyword>
<dbReference type="PATRIC" id="fig|1202538.3.peg.192"/>
<dbReference type="KEGG" id="crh:A353_0223"/>
<dbReference type="Proteomes" id="UP000003934">
    <property type="component" value="Chromosome"/>
</dbReference>
<dbReference type="RefSeq" id="WP_014887347.1">
    <property type="nucleotide sequence ID" value="NC_018416.1"/>
</dbReference>
<dbReference type="AlphaFoldDB" id="J3TED4"/>
<protein>
    <submittedName>
        <fullName evidence="2">Uncharacterized protein</fullName>
    </submittedName>
</protein>
<evidence type="ECO:0000313" key="3">
    <source>
        <dbReference type="Proteomes" id="UP000003934"/>
    </source>
</evidence>
<proteinExistence type="predicted"/>
<evidence type="ECO:0000256" key="1">
    <source>
        <dbReference type="SAM" id="Phobius"/>
    </source>
</evidence>
<dbReference type="GeneID" id="67454743"/>
<keyword evidence="3" id="KW-1185">Reference proteome</keyword>
<keyword evidence="1" id="KW-1133">Transmembrane helix</keyword>
<name>J3TED4_CARRU</name>
<reference evidence="2 3" key="1">
    <citation type="journal article" date="2012" name="Mol. Biol. Evol.">
        <title>Genome reduction and co-evolution between the primary and secondary bacterial symbionts of psyllids.</title>
        <authorList>
            <person name="Sloan D.B."/>
            <person name="Moran N.A."/>
        </authorList>
    </citation>
    <scope>NUCLEOTIDE SEQUENCE [LARGE SCALE GENOMIC DNA]</scope>
    <source>
        <strain evidence="2 3">HC</strain>
    </source>
</reference>
<keyword evidence="1" id="KW-0472">Membrane</keyword>
<feature type="transmembrane region" description="Helical" evidence="1">
    <location>
        <begin position="166"/>
        <end position="187"/>
    </location>
</feature>
<sequence length="262" mass="33105">MFLLKKYNFEINKNILEIKKNYLIFIKKIKNKIFFKKKKKKNKNLILSYFCSFCFHKKFNYLLFLNFNFFNKDFVFYKKYFFNILYEKDTFIINCYKNIFFLKYFIQIINYKLHFKKFFLFNKFYSIFFKKNLIFNYNKSNVFFKKIKKVNFVFFYLNLKKYKKKLYFFFKINIKIIIFVFNNFFFIKKIRKNIYVKTKIFYKIGEDFSSYIKFIYLKKKFINNKIKINYCLKNKIIKINTINKSVFNEKYLKIFHLLEITL</sequence>
<gene>
    <name evidence="2" type="ORF">A353_0223</name>
</gene>
<dbReference type="EMBL" id="CP003543">
    <property type="protein sequence ID" value="AFP84047.1"/>
    <property type="molecule type" value="Genomic_DNA"/>
</dbReference>
<feature type="transmembrane region" description="Helical" evidence="1">
    <location>
        <begin position="45"/>
        <end position="64"/>
    </location>
</feature>
<organism evidence="2 3">
    <name type="scientific">Candidatus Carsonella ruddii HC isolate Thao2000</name>
    <dbReference type="NCBI Taxonomy" id="1202538"/>
    <lineage>
        <taxon>Bacteria</taxon>
        <taxon>Pseudomonadati</taxon>
        <taxon>Pseudomonadota</taxon>
        <taxon>Gammaproteobacteria</taxon>
        <taxon>Oceanospirillales</taxon>
        <taxon>Halomonadaceae</taxon>
        <taxon>Zymobacter group</taxon>
        <taxon>Candidatus Carsonella</taxon>
    </lineage>
</organism>
<dbReference type="HOGENOM" id="CLU_1060437_0_0_6"/>
<evidence type="ECO:0000313" key="2">
    <source>
        <dbReference type="EMBL" id="AFP84047.1"/>
    </source>
</evidence>
<accession>J3TED4</accession>